<dbReference type="InterPro" id="IPR013324">
    <property type="entry name" value="RNA_pol_sigma_r3/r4-like"/>
</dbReference>
<evidence type="ECO:0000313" key="8">
    <source>
        <dbReference type="Proteomes" id="UP000006844"/>
    </source>
</evidence>
<name>E8V310_TERSS</name>
<dbReference type="STRING" id="401053.AciPR4_0450"/>
<dbReference type="SUPFAM" id="SSF88659">
    <property type="entry name" value="Sigma3 and sigma4 domains of RNA polymerase sigma factors"/>
    <property type="match status" value="1"/>
</dbReference>
<dbReference type="Gene3D" id="1.10.1740.10">
    <property type="match status" value="1"/>
</dbReference>
<dbReference type="SUPFAM" id="SSF88946">
    <property type="entry name" value="Sigma2 domain of RNA polymerase sigma factors"/>
    <property type="match status" value="1"/>
</dbReference>
<reference evidence="7 8" key="1">
    <citation type="journal article" date="2012" name="Stand. Genomic Sci.">
        <title>Complete genome sequence of Terriglobus saanensis type strain SP1PR4(T), an Acidobacteria from tundra soil.</title>
        <authorList>
            <person name="Rawat S.R."/>
            <person name="Mannisto M.K."/>
            <person name="Starovoytov V."/>
            <person name="Goodwin L."/>
            <person name="Nolan M."/>
            <person name="Hauser L."/>
            <person name="Land M."/>
            <person name="Davenport K.W."/>
            <person name="Woyke T."/>
            <person name="Haggblom M.M."/>
        </authorList>
    </citation>
    <scope>NUCLEOTIDE SEQUENCE</scope>
    <source>
        <strain evidence="8">ATCC BAA-1853 / DSM 23119 / SP1PR4</strain>
    </source>
</reference>
<keyword evidence="3" id="KW-0731">Sigma factor</keyword>
<keyword evidence="8" id="KW-1185">Reference proteome</keyword>
<sequence length="263" mass="29502">MIRCNIFNNPKMGITSKPQYPTGTSASCRLSSQIAFAKAPTASSTPRRNLPQKYFFTNLPNRDGEPLSNRRMDKEEKEAIRQILSGNRDAYRVLMDRYFVQVHRIAFRITGDQEDAEEAAQEAFLRAYNKLPGFRMDAAFSTWITRIAMNTALNLVERRKRDLSHHAPRIADAVTDGHVQVADDKASPEQALLDRESESMRKQAMACLTPMERTAFTLRHMEETPIAEIAVALNIQPNAAKQAVFRAVGKLRRALAPVAGGLA</sequence>
<evidence type="ECO:0000259" key="5">
    <source>
        <dbReference type="Pfam" id="PF04542"/>
    </source>
</evidence>
<dbReference type="CDD" id="cd06171">
    <property type="entry name" value="Sigma70_r4"/>
    <property type="match status" value="1"/>
</dbReference>
<protein>
    <submittedName>
        <fullName evidence="7">RNA polymerase, sigma-24 subunit, ECF subfamily</fullName>
    </submittedName>
</protein>
<dbReference type="KEGG" id="tsa:AciPR4_0450"/>
<dbReference type="GO" id="GO:0016987">
    <property type="term" value="F:sigma factor activity"/>
    <property type="evidence" value="ECO:0007669"/>
    <property type="project" value="UniProtKB-KW"/>
</dbReference>
<feature type="domain" description="RNA polymerase sigma-70 region 2" evidence="5">
    <location>
        <begin position="94"/>
        <end position="161"/>
    </location>
</feature>
<dbReference type="GO" id="GO:0003677">
    <property type="term" value="F:DNA binding"/>
    <property type="evidence" value="ECO:0007669"/>
    <property type="project" value="InterPro"/>
</dbReference>
<comment type="similarity">
    <text evidence="1">Belongs to the sigma-70 factor family. ECF subfamily.</text>
</comment>
<feature type="domain" description="RNA polymerase sigma factor 70 region 4 type 2" evidence="6">
    <location>
        <begin position="203"/>
        <end position="251"/>
    </location>
</feature>
<gene>
    <name evidence="7" type="ordered locus">AciPR4_0450</name>
</gene>
<proteinExistence type="inferred from homology"/>
<keyword evidence="2" id="KW-0805">Transcription regulation</keyword>
<dbReference type="InterPro" id="IPR014284">
    <property type="entry name" value="RNA_pol_sigma-70_dom"/>
</dbReference>
<dbReference type="GO" id="GO:0006352">
    <property type="term" value="P:DNA-templated transcription initiation"/>
    <property type="evidence" value="ECO:0007669"/>
    <property type="project" value="InterPro"/>
</dbReference>
<dbReference type="NCBIfam" id="TIGR02937">
    <property type="entry name" value="sigma70-ECF"/>
    <property type="match status" value="1"/>
</dbReference>
<dbReference type="Proteomes" id="UP000006844">
    <property type="component" value="Chromosome"/>
</dbReference>
<evidence type="ECO:0000256" key="1">
    <source>
        <dbReference type="ARBA" id="ARBA00010641"/>
    </source>
</evidence>
<dbReference type="InterPro" id="IPR013249">
    <property type="entry name" value="RNA_pol_sigma70_r4_t2"/>
</dbReference>
<dbReference type="PANTHER" id="PTHR43133">
    <property type="entry name" value="RNA POLYMERASE ECF-TYPE SIGMA FACTO"/>
    <property type="match status" value="1"/>
</dbReference>
<evidence type="ECO:0000256" key="4">
    <source>
        <dbReference type="ARBA" id="ARBA00023163"/>
    </source>
</evidence>
<keyword evidence="4" id="KW-0804">Transcription</keyword>
<accession>E8V310</accession>
<dbReference type="InterPro" id="IPR007627">
    <property type="entry name" value="RNA_pol_sigma70_r2"/>
</dbReference>
<evidence type="ECO:0000313" key="7">
    <source>
        <dbReference type="EMBL" id="ADV81285.1"/>
    </source>
</evidence>
<dbReference type="EMBL" id="CP002467">
    <property type="protein sequence ID" value="ADV81285.1"/>
    <property type="molecule type" value="Genomic_DNA"/>
</dbReference>
<organism evidence="7 8">
    <name type="scientific">Terriglobus saanensis (strain ATCC BAA-1853 / DSM 23119 / SP1PR4)</name>
    <dbReference type="NCBI Taxonomy" id="401053"/>
    <lineage>
        <taxon>Bacteria</taxon>
        <taxon>Pseudomonadati</taxon>
        <taxon>Acidobacteriota</taxon>
        <taxon>Terriglobia</taxon>
        <taxon>Terriglobales</taxon>
        <taxon>Acidobacteriaceae</taxon>
        <taxon>Terriglobus</taxon>
    </lineage>
</organism>
<dbReference type="HOGENOM" id="CLU_047691_3_0_0"/>
<dbReference type="PANTHER" id="PTHR43133:SF51">
    <property type="entry name" value="RNA POLYMERASE SIGMA FACTOR"/>
    <property type="match status" value="1"/>
</dbReference>
<evidence type="ECO:0000259" key="6">
    <source>
        <dbReference type="Pfam" id="PF08281"/>
    </source>
</evidence>
<dbReference type="InterPro" id="IPR036388">
    <property type="entry name" value="WH-like_DNA-bd_sf"/>
</dbReference>
<dbReference type="InterPro" id="IPR039425">
    <property type="entry name" value="RNA_pol_sigma-70-like"/>
</dbReference>
<evidence type="ECO:0000256" key="3">
    <source>
        <dbReference type="ARBA" id="ARBA00023082"/>
    </source>
</evidence>
<dbReference type="PROSITE" id="PS51257">
    <property type="entry name" value="PROKAR_LIPOPROTEIN"/>
    <property type="match status" value="1"/>
</dbReference>
<dbReference type="Pfam" id="PF04542">
    <property type="entry name" value="Sigma70_r2"/>
    <property type="match status" value="1"/>
</dbReference>
<dbReference type="InterPro" id="IPR013325">
    <property type="entry name" value="RNA_pol_sigma_r2"/>
</dbReference>
<dbReference type="Gene3D" id="1.10.10.10">
    <property type="entry name" value="Winged helix-like DNA-binding domain superfamily/Winged helix DNA-binding domain"/>
    <property type="match status" value="1"/>
</dbReference>
<dbReference type="Pfam" id="PF08281">
    <property type="entry name" value="Sigma70_r4_2"/>
    <property type="match status" value="1"/>
</dbReference>
<dbReference type="eggNOG" id="COG1595">
    <property type="taxonomic scope" value="Bacteria"/>
</dbReference>
<evidence type="ECO:0000256" key="2">
    <source>
        <dbReference type="ARBA" id="ARBA00023015"/>
    </source>
</evidence>
<dbReference type="AlphaFoldDB" id="E8V310"/>